<proteinExistence type="predicted"/>
<evidence type="ECO:0000313" key="2">
    <source>
        <dbReference type="Proteomes" id="UP001642464"/>
    </source>
</evidence>
<dbReference type="EMBL" id="CAXAMM010000570">
    <property type="protein sequence ID" value="CAK8988017.1"/>
    <property type="molecule type" value="Genomic_DNA"/>
</dbReference>
<gene>
    <name evidence="1" type="ORF">SCF082_LOCUS1213</name>
</gene>
<organism evidence="1 2">
    <name type="scientific">Durusdinium trenchii</name>
    <dbReference type="NCBI Taxonomy" id="1381693"/>
    <lineage>
        <taxon>Eukaryota</taxon>
        <taxon>Sar</taxon>
        <taxon>Alveolata</taxon>
        <taxon>Dinophyceae</taxon>
        <taxon>Suessiales</taxon>
        <taxon>Symbiodiniaceae</taxon>
        <taxon>Durusdinium</taxon>
    </lineage>
</organism>
<dbReference type="InterPro" id="IPR023614">
    <property type="entry name" value="Porin_dom_sf"/>
</dbReference>
<dbReference type="InterPro" id="IPR027246">
    <property type="entry name" value="Porin_Euk/Tom40"/>
</dbReference>
<keyword evidence="2" id="KW-1185">Reference proteome</keyword>
<reference evidence="1 2" key="1">
    <citation type="submission" date="2024-02" db="EMBL/GenBank/DDBJ databases">
        <authorList>
            <person name="Chen Y."/>
            <person name="Shah S."/>
            <person name="Dougan E. K."/>
            <person name="Thang M."/>
            <person name="Chan C."/>
        </authorList>
    </citation>
    <scope>NUCLEOTIDE SEQUENCE [LARGE SCALE GENOMIC DNA]</scope>
</reference>
<sequence length="276" mass="30159">MGPMKFDDLEKTAKEVLSDDYQTSGYQFKAKQKTSWQGSVVTTAVDLVPGSKDGVFTPSKLTWRLPTPMGCPFFVIDKLEVDKKGGIKLETSTEKAVKGLKIEVKPELSDPLKTKSTLTYTALKDVRLALDTKGIEVKDLVGELTYQPCAAAILGVKFAAPWCPDVGLRATHGPFFASIYAKEMFKQYSLSCHYKYGDNFRVAGSYTCGGKKGGSCALGLMYSCNKNTTMKLKMERDMSVSCALKQSLAKGFTLTGGLKYGMQKGDYTCGLQLSVE</sequence>
<accession>A0ABP0HCY1</accession>
<name>A0ABP0HCY1_9DINO</name>
<evidence type="ECO:0000313" key="1">
    <source>
        <dbReference type="EMBL" id="CAK8988017.1"/>
    </source>
</evidence>
<dbReference type="Pfam" id="PF01459">
    <property type="entry name" value="Porin_3"/>
    <property type="match status" value="1"/>
</dbReference>
<protein>
    <submittedName>
        <fullName evidence="1">Protein disulfide-isomerase</fullName>
    </submittedName>
</protein>
<dbReference type="Proteomes" id="UP001642464">
    <property type="component" value="Unassembled WGS sequence"/>
</dbReference>
<dbReference type="Gene3D" id="2.40.160.10">
    <property type="entry name" value="Porin"/>
    <property type="match status" value="1"/>
</dbReference>
<comment type="caution">
    <text evidence="1">The sequence shown here is derived from an EMBL/GenBank/DDBJ whole genome shotgun (WGS) entry which is preliminary data.</text>
</comment>